<dbReference type="PANTHER" id="PTHR45527">
    <property type="entry name" value="NONRIBOSOMAL PEPTIDE SYNTHETASE"/>
    <property type="match status" value="1"/>
</dbReference>
<dbReference type="NCBIfam" id="TIGR01733">
    <property type="entry name" value="AA-adenyl-dom"/>
    <property type="match status" value="1"/>
</dbReference>
<dbReference type="InterPro" id="IPR001242">
    <property type="entry name" value="Condensation_dom"/>
</dbReference>
<sequence length="3087" mass="343200">MEPMLDALEEAVSQIQVQRLRLPLISNLTGQIMLPGEILDANYWRSHTRNTVRFTTGINTLFQQGYELFLEIGPQPILCGMGQRCQQQPNIFWLPSLNPIKDDWQVLQESLSTLYVRGADINWMGFEQDYSRTKVLLPTYPFARKLYWFEEKTVHKNGEKSSVLSEPQGGSHAQTTPPETINMGIKAVQINGEQLSALSNKPQVGISGETTRRDRIESTVRSIFSDLLQLAPQEVNVYTPFLEMGADSIILVNAVRSLENTYGIKLAIRQFFEEFTTIDALTNYIDQNLDEAWGDVEANQPEVEPQQLDQPTVNVPATQPIIHTETANRVTAPGTGAEAIMMQQLQVLSQIMSQQLGVLQGKTLPPEPSLGAVAQPTASTVHFPNQSPQKSIRKSVSSTTDEDSSRATPQAGSPVPSSRVEKPIARKFNLTQQQHIEALIARYTQRTQKSKQLAQAHRSVLADRRAFINFRREIKEISYPIVGDRSFGSRFWDVDGNEYLDLTMGFGVHLFGYNPPFIAAAVQEQIAQGVHIGPQSKIAGEVAQLICELTGMERVTFSNTGTEAVMTAVRLARATTGRAKIAMFASSYHGHFDGVLAVAPAAENGKLRSVPMAPGVLQSMVDDVLVLTYDTPKSLEIIKAHAHELAAVLVEPVPTRQPNLQPQEFLKQLRHLTLEAGIALIFDECVTGFRLHPRGAQAWFGIDADIVTYGKLVGGGMPIGIIAGKSIYMDKIDGGWWRYGDDSYPEVETTFFAGTFCKHPLAMAAARAVLKHLKMHGSALQEQVNQRTSRLAETLNAYFEEEGLPIQVWYCGSVFRFASSGNFSYLYQPLEMDLLVHHLIEKGVYIWEGRSCFLSTAHTDEDIARVIQAVKDSVEELQKGGFFAKRAVGLSEGEKVSGGSSVISPDPLVQQSQQLPLDLMLTPKNICARLNTELAQLISQQGLDVQGELLTKLEVLSINYVLRAFVQMGWNFHLGQRFSTALIAEQLGVVNQYQQLLNHLLKMLVEAGVLRQVDDLWEVIKVPLSTDLQEPEIALLVQQYPAAQAEITMFGRCGQRLAQVLRGECHALEVLFPSGDLTTATQIYQDSPSAVVTNTLVQKVVSKALERLPQGLGVRILEIGAGTGGTTSYILPHLSAETEYVFTDVSPSLISKAKKKFGERSNRRYQILDIEQEPSIQGFDCHDYDVIVAANVLHATGNIRQTIAHIQQLLSPSGMLVLLETTVPQRWLDLTFGLTEGWWKFSDRDLRPSYPLLSTAQWQELLSESGFREVALVPSQIEQLSVLSQQAVIVAEVAPKVSLNQAQKHLSILAQMSEEGSVAYNVSIGLELRGSFQLAAMRKAVQTVVNRHEALRTIISNQNDFQEILPSLTADVALVDFSNQGNRERELKVADWLKKESQEPFDLSNGPLFRFSILKLEEKIHLLVLTIHHIVVDGWSMGVILQELGALYSAECQGVVCQLEPPMQFKTYIEWQEKQSQTDEMAAHESYWLEQFAQSIPVLDLPTDRPRPRLKTYKGSRQTRRLDASLTRAVKRFSTENGCTLLMTLLSVYTTLLHRLTGHPDIIVGMPTAGRSLEGSEKLVGYCANKLPVRSDIVGSESFLEYLKTLKNRLLEIYEHQDYPGSRLIDKLNVARDASRSPLVTATFNWDRPIAVPKMFELATDLFPKPISCTPFDISLNVMEADGELLLDCDYNTDLCDAATIERWLLHFQTLLEGVVANPQQCLAELPLLTKAERHQLLVEWNNTQTEYSKDLCIHQLFEEQVEQTPDAVAVVFEDKELTYGELNCRANKVAHYLRSHGVGPAVLVGICVERSLEMIVGLLGILKAGAAYVPIDPGYPLPRIAFMLSDTQLPMLLTQQRLVEKLSAGGAKVICLDSDWEVINQESQENPTSGVTADNLAYVMYTSGSTGTPKGVCVIHRGVVRLVKGTDYVNFSKEEVFLQLAPISFDASTFEIWGCLLNGARLAIFPQAYTPSLEELGETIKRYQVTTLWLTAGLFHLMVDERLEDLKPVRQLLAGGDALSVSHVQKVLRELVDCKLINGYGPTENTTFTCCLAINASSQLGLSVPIGRAIANTQVYILDSHLQPVPIGVVGELYAGGAGLARGYLNRPDLTAQKFISHSFGDEPGVRLYKTGDLARYLPNGTIEFLGRIDNQVKIRGNRIEPGEIEAVLAQHPDILQTAVIAWENEQSDKSLVAYVVPDPERVPSLSDMRLFLKEKLPDYMVPSAFVLLDTLPLTPNGKVDRRSLPALDPSQRVSEAGFVAPRTPAEEILASIWADILKVKAGIYDNFFELGGNSLLATQIVSRIREAFSVELRLSDLFEAQTIAQLGNQIAASGHSSSEVLPIIVAVAQENDAPVSFAQGRLWFLDNFEPGNPSYNIVMSYRIRGPLDEDILAAALNAIVARQESLRTRFPAVNGEPVQRIETSLKVELNVFDLRQMAEFEAGRQMAEISRNEYLWRCDLSHGPLFRFTVIRLKDEERILFVNLHHIIADGWSIGVFNRELSQHYLAATTGEALHLPEMPIRYTDFAVGQRAWLQGEVHSNQLAYWKNQLAGLPPLHLPTDYPRPAVQNFVGKNVQFAIASQTTTALERLSRDCGVTLFMTLVAAFFLLVHRYSGQEDIAIATPIANRNRREIENLIGFFVNTLVLRCHVSGDMTFTDLLKQIRPVTLSAYARQDFPFEQVVEALAPERNSSQNPLVQVIFALQNAEMKPPVLPEMEVEFLDYEAHTVRFDLEVHLLQVEDGLTGHIIYNTDLFNDKTIERLANHFGTLLRSLATNSSQSIQQVQILEASERMQLIRAGLNNFHIPYPRSQTIHELFEAKAAEQPEAIALIYGEQYISYSWLNVKANQLARYLKTLGVTEEKPIGVYLERGIDSIVALLGILKASACYVPLNPEDPAARIRFVVEDTGLDIIITDSLTAQKLPAKFNNAAPQVVCLDREQTAIAAQSDANLPSETKPENLCYIMYTSGSTGQPNGVSVVHRGVVRLVKECNYVKLDELDVLLQLAPLTFDASTFEIWGALLNGGRLVIATPARPSLEELGQIIQQQSVTTAWLTASLFHLMVEENIDGLRGIRQLLAGGDVLSVT</sequence>
<dbReference type="CDD" id="cd02440">
    <property type="entry name" value="AdoMet_MTases"/>
    <property type="match status" value="1"/>
</dbReference>
<comment type="similarity">
    <text evidence="2">Belongs to the ATP-dependent AMP-binding enzyme family.</text>
</comment>
<name>A0AAV3XLK9_9CYAN</name>
<evidence type="ECO:0000313" key="12">
    <source>
        <dbReference type="Proteomes" id="UP001050975"/>
    </source>
</evidence>
<evidence type="ECO:0000313" key="11">
    <source>
        <dbReference type="EMBL" id="GET41347.1"/>
    </source>
</evidence>
<dbReference type="Gene3D" id="3.40.50.980">
    <property type="match status" value="4"/>
</dbReference>
<dbReference type="Gene3D" id="3.30.300.30">
    <property type="match status" value="1"/>
</dbReference>
<dbReference type="Pfam" id="PF00501">
    <property type="entry name" value="AMP-binding"/>
    <property type="match status" value="2"/>
</dbReference>
<dbReference type="InterPro" id="IPR009081">
    <property type="entry name" value="PP-bd_ACP"/>
</dbReference>
<dbReference type="InterPro" id="IPR015422">
    <property type="entry name" value="PyrdxlP-dep_Trfase_small"/>
</dbReference>
<dbReference type="Pfam" id="PF13193">
    <property type="entry name" value="AMP-binding_C"/>
    <property type="match status" value="1"/>
</dbReference>
<dbReference type="Gene3D" id="1.10.1200.10">
    <property type="entry name" value="ACP-like"/>
    <property type="match status" value="2"/>
</dbReference>
<dbReference type="InterPro" id="IPR010071">
    <property type="entry name" value="AA_adenyl_dom"/>
</dbReference>
<dbReference type="FunFam" id="3.40.50.12780:FF:000012">
    <property type="entry name" value="Non-ribosomal peptide synthetase"/>
    <property type="match status" value="1"/>
</dbReference>
<feature type="domain" description="Carrier" evidence="10">
    <location>
        <begin position="2262"/>
        <end position="2336"/>
    </location>
</feature>
<dbReference type="InterPro" id="IPR025110">
    <property type="entry name" value="AMP-bd_C"/>
</dbReference>
<dbReference type="FunFam" id="3.30.300.30:FF:000010">
    <property type="entry name" value="Enterobactin synthetase component F"/>
    <property type="match status" value="1"/>
</dbReference>
<keyword evidence="3" id="KW-0596">Phosphopantetheine</keyword>
<evidence type="ECO:0000256" key="8">
    <source>
        <dbReference type="ARBA" id="ARBA00029443"/>
    </source>
</evidence>
<evidence type="ECO:0000256" key="5">
    <source>
        <dbReference type="ARBA" id="ARBA00022679"/>
    </source>
</evidence>
<dbReference type="InterPro" id="IPR014043">
    <property type="entry name" value="Acyl_transferase_dom"/>
</dbReference>
<dbReference type="GO" id="GO:0005829">
    <property type="term" value="C:cytosol"/>
    <property type="evidence" value="ECO:0007669"/>
    <property type="project" value="TreeGrafter"/>
</dbReference>
<dbReference type="InterPro" id="IPR045851">
    <property type="entry name" value="AMP-bd_C_sf"/>
</dbReference>
<dbReference type="InterPro" id="IPR001227">
    <property type="entry name" value="Ac_transferase_dom_sf"/>
</dbReference>
<dbReference type="InterPro" id="IPR036736">
    <property type="entry name" value="ACP-like_sf"/>
</dbReference>
<dbReference type="Pfam" id="PF08242">
    <property type="entry name" value="Methyltransf_12"/>
    <property type="match status" value="1"/>
</dbReference>
<evidence type="ECO:0000256" key="7">
    <source>
        <dbReference type="ARBA" id="ARBA00022898"/>
    </source>
</evidence>
<feature type="region of interest" description="Disordered" evidence="9">
    <location>
        <begin position="379"/>
        <end position="421"/>
    </location>
</feature>
<dbReference type="SUPFAM" id="SSF53335">
    <property type="entry name" value="S-adenosyl-L-methionine-dependent methyltransferases"/>
    <property type="match status" value="1"/>
</dbReference>
<evidence type="ECO:0000256" key="9">
    <source>
        <dbReference type="SAM" id="MobiDB-lite"/>
    </source>
</evidence>
<evidence type="ECO:0000256" key="3">
    <source>
        <dbReference type="ARBA" id="ARBA00022450"/>
    </source>
</evidence>
<reference evidence="11" key="1">
    <citation type="submission" date="2019-10" db="EMBL/GenBank/DDBJ databases">
        <title>Draft genome sequece of Microseira wollei NIES-4236.</title>
        <authorList>
            <person name="Yamaguchi H."/>
            <person name="Suzuki S."/>
            <person name="Kawachi M."/>
        </authorList>
    </citation>
    <scope>NUCLEOTIDE SEQUENCE</scope>
    <source>
        <strain evidence="11">NIES-4236</strain>
    </source>
</reference>
<dbReference type="GO" id="GO:0031177">
    <property type="term" value="F:phosphopantetheine binding"/>
    <property type="evidence" value="ECO:0007669"/>
    <property type="project" value="InterPro"/>
</dbReference>
<dbReference type="SUPFAM" id="SSF53383">
    <property type="entry name" value="PLP-dependent transferases"/>
    <property type="match status" value="1"/>
</dbReference>
<dbReference type="SMART" id="SM00827">
    <property type="entry name" value="PKS_AT"/>
    <property type="match status" value="1"/>
</dbReference>
<dbReference type="SUPFAM" id="SSF52777">
    <property type="entry name" value="CoA-dependent acyltransferases"/>
    <property type="match status" value="4"/>
</dbReference>
<dbReference type="Pfam" id="PF00550">
    <property type="entry name" value="PP-binding"/>
    <property type="match status" value="2"/>
</dbReference>
<dbReference type="SUPFAM" id="SSF52151">
    <property type="entry name" value="FabD/lysophospholipase-like"/>
    <property type="match status" value="1"/>
</dbReference>
<dbReference type="GO" id="GO:0008610">
    <property type="term" value="P:lipid biosynthetic process"/>
    <property type="evidence" value="ECO:0007669"/>
    <property type="project" value="UniProtKB-ARBA"/>
</dbReference>
<proteinExistence type="inferred from homology"/>
<dbReference type="InterPro" id="IPR015421">
    <property type="entry name" value="PyrdxlP-dep_Trfase_major"/>
</dbReference>
<evidence type="ECO:0000256" key="2">
    <source>
        <dbReference type="ARBA" id="ARBA00006432"/>
    </source>
</evidence>
<dbReference type="PROSITE" id="PS50075">
    <property type="entry name" value="CARRIER"/>
    <property type="match status" value="2"/>
</dbReference>
<feature type="region of interest" description="Disordered" evidence="9">
    <location>
        <begin position="159"/>
        <end position="178"/>
    </location>
</feature>
<dbReference type="GO" id="GO:0030170">
    <property type="term" value="F:pyridoxal phosphate binding"/>
    <property type="evidence" value="ECO:0007669"/>
    <property type="project" value="InterPro"/>
</dbReference>
<dbReference type="FunFam" id="2.30.38.10:FF:000001">
    <property type="entry name" value="Non-ribosomal peptide synthetase PvdI"/>
    <property type="match status" value="1"/>
</dbReference>
<comment type="similarity">
    <text evidence="8">In the C-terminal section; belongs to the NRP synthetase family.</text>
</comment>
<dbReference type="FunFam" id="3.40.50.980:FF:000001">
    <property type="entry name" value="Non-ribosomal peptide synthetase"/>
    <property type="match status" value="2"/>
</dbReference>
<dbReference type="Pfam" id="PF00202">
    <property type="entry name" value="Aminotran_3"/>
    <property type="match status" value="1"/>
</dbReference>
<dbReference type="InterPro" id="IPR000873">
    <property type="entry name" value="AMP-dep_synth/lig_dom"/>
</dbReference>
<keyword evidence="7" id="KW-0663">Pyridoxal phosphate</keyword>
<dbReference type="Pfam" id="PF00668">
    <property type="entry name" value="Condensation"/>
    <property type="match status" value="2"/>
</dbReference>
<dbReference type="Gene3D" id="3.40.50.150">
    <property type="entry name" value="Vaccinia Virus protein VP39"/>
    <property type="match status" value="1"/>
</dbReference>
<dbReference type="Gene3D" id="3.90.1150.10">
    <property type="entry name" value="Aspartate Aminotransferase, domain 1"/>
    <property type="match status" value="1"/>
</dbReference>
<dbReference type="Gene3D" id="3.40.640.10">
    <property type="entry name" value="Type I PLP-dependent aspartate aminotransferase-like (Major domain)"/>
    <property type="match status" value="1"/>
</dbReference>
<dbReference type="InterPro" id="IPR029063">
    <property type="entry name" value="SAM-dependent_MTases_sf"/>
</dbReference>
<dbReference type="InterPro" id="IPR015424">
    <property type="entry name" value="PyrdxlP-dep_Trfase"/>
</dbReference>
<dbReference type="PROSITE" id="PS00012">
    <property type="entry name" value="PHOSPHOPANTETHEINE"/>
    <property type="match status" value="2"/>
</dbReference>
<dbReference type="CDD" id="cd19531">
    <property type="entry name" value="LCL_NRPS-like"/>
    <property type="match status" value="2"/>
</dbReference>
<dbReference type="EMBL" id="BLAY01000119">
    <property type="protein sequence ID" value="GET41347.1"/>
    <property type="molecule type" value="Genomic_DNA"/>
</dbReference>
<organism evidence="11 12">
    <name type="scientific">Microseira wollei NIES-4236</name>
    <dbReference type="NCBI Taxonomy" id="2530354"/>
    <lineage>
        <taxon>Bacteria</taxon>
        <taxon>Bacillati</taxon>
        <taxon>Cyanobacteriota</taxon>
        <taxon>Cyanophyceae</taxon>
        <taxon>Oscillatoriophycideae</taxon>
        <taxon>Aerosakkonematales</taxon>
        <taxon>Aerosakkonemataceae</taxon>
        <taxon>Microseira</taxon>
    </lineage>
</organism>
<comment type="cofactor">
    <cofactor evidence="1">
        <name>pantetheine 4'-phosphate</name>
        <dbReference type="ChEBI" id="CHEBI:47942"/>
    </cofactor>
</comment>
<dbReference type="SMART" id="SM01294">
    <property type="entry name" value="PKS_PP_betabranch"/>
    <property type="match status" value="1"/>
</dbReference>
<dbReference type="InterPro" id="IPR023213">
    <property type="entry name" value="CAT-like_dom_sf"/>
</dbReference>
<dbReference type="Gene3D" id="2.30.38.10">
    <property type="entry name" value="Luciferase, Domain 3"/>
    <property type="match status" value="1"/>
</dbReference>
<dbReference type="Proteomes" id="UP001050975">
    <property type="component" value="Unassembled WGS sequence"/>
</dbReference>
<comment type="caution">
    <text evidence="11">The sequence shown here is derived from an EMBL/GenBank/DDBJ whole genome shotgun (WGS) entry which is preliminary data.</text>
</comment>
<dbReference type="InterPro" id="IPR020806">
    <property type="entry name" value="PKS_PP-bd"/>
</dbReference>
<dbReference type="Gene3D" id="3.30.559.10">
    <property type="entry name" value="Chloramphenicol acetyltransferase-like domain"/>
    <property type="match status" value="2"/>
</dbReference>
<evidence type="ECO:0000256" key="4">
    <source>
        <dbReference type="ARBA" id="ARBA00022553"/>
    </source>
</evidence>
<evidence type="ECO:0000256" key="1">
    <source>
        <dbReference type="ARBA" id="ARBA00001957"/>
    </source>
</evidence>
<dbReference type="InterPro" id="IPR006162">
    <property type="entry name" value="Ppantetheine_attach_site"/>
</dbReference>
<keyword evidence="5" id="KW-0808">Transferase</keyword>
<dbReference type="InterPro" id="IPR016035">
    <property type="entry name" value="Acyl_Trfase/lysoPLipase"/>
</dbReference>
<dbReference type="PANTHER" id="PTHR45527:SF14">
    <property type="entry name" value="PLIPASTATIN SYNTHASE SUBUNIT B"/>
    <property type="match status" value="1"/>
</dbReference>
<dbReference type="CDD" id="cd12117">
    <property type="entry name" value="A_NRPS_Srf_like"/>
    <property type="match status" value="1"/>
</dbReference>
<dbReference type="InterPro" id="IPR005814">
    <property type="entry name" value="Aminotrans_3"/>
</dbReference>
<dbReference type="FunFam" id="1.10.1200.10:FF:000005">
    <property type="entry name" value="Nonribosomal peptide synthetase 1"/>
    <property type="match status" value="1"/>
</dbReference>
<evidence type="ECO:0000256" key="6">
    <source>
        <dbReference type="ARBA" id="ARBA00022737"/>
    </source>
</evidence>
<keyword evidence="6" id="KW-0677">Repeat</keyword>
<dbReference type="SUPFAM" id="SSF47336">
    <property type="entry name" value="ACP-like"/>
    <property type="match status" value="2"/>
</dbReference>
<dbReference type="InterPro" id="IPR020845">
    <property type="entry name" value="AMP-binding_CS"/>
</dbReference>
<accession>A0AAV3XLK9</accession>
<dbReference type="Gene3D" id="3.30.70.3290">
    <property type="match status" value="1"/>
</dbReference>
<feature type="compositionally biased region" description="Polar residues" evidence="9">
    <location>
        <begin position="379"/>
        <end position="399"/>
    </location>
</feature>
<keyword evidence="12" id="KW-1185">Reference proteome</keyword>
<dbReference type="PROSITE" id="PS00455">
    <property type="entry name" value="AMP_BINDING"/>
    <property type="match status" value="1"/>
</dbReference>
<feature type="domain" description="Carrier" evidence="10">
    <location>
        <begin position="211"/>
        <end position="289"/>
    </location>
</feature>
<evidence type="ECO:0000259" key="10">
    <source>
        <dbReference type="PROSITE" id="PS50075"/>
    </source>
</evidence>
<dbReference type="InterPro" id="IPR013217">
    <property type="entry name" value="Methyltransf_12"/>
</dbReference>
<gene>
    <name evidence="11" type="ORF">MiSe_61590</name>
</gene>
<dbReference type="GO" id="GO:0008483">
    <property type="term" value="F:transaminase activity"/>
    <property type="evidence" value="ECO:0007669"/>
    <property type="project" value="InterPro"/>
</dbReference>
<dbReference type="CDD" id="cd00610">
    <property type="entry name" value="OAT_like"/>
    <property type="match status" value="1"/>
</dbReference>
<dbReference type="Gene3D" id="3.40.366.10">
    <property type="entry name" value="Malonyl-Coenzyme A Acyl Carrier Protein, domain 2"/>
    <property type="match status" value="1"/>
</dbReference>
<dbReference type="SUPFAM" id="SSF56801">
    <property type="entry name" value="Acetyl-CoA synthetase-like"/>
    <property type="match status" value="2"/>
</dbReference>
<dbReference type="Gene3D" id="3.30.559.30">
    <property type="entry name" value="Nonribosomal peptide synthetase, condensation domain"/>
    <property type="match status" value="2"/>
</dbReference>
<protein>
    <submittedName>
        <fullName evidence="11">Amino acid adenylation domain-containing protein</fullName>
    </submittedName>
</protein>
<dbReference type="GO" id="GO:0009403">
    <property type="term" value="P:toxin biosynthetic process"/>
    <property type="evidence" value="ECO:0007669"/>
    <property type="project" value="UniProtKB-ARBA"/>
</dbReference>
<dbReference type="GO" id="GO:0043041">
    <property type="term" value="P:amino acid activation for nonribosomal peptide biosynthetic process"/>
    <property type="evidence" value="ECO:0007669"/>
    <property type="project" value="TreeGrafter"/>
</dbReference>
<keyword evidence="4" id="KW-0597">Phosphoprotein</keyword>
<dbReference type="SMART" id="SM00823">
    <property type="entry name" value="PKS_PP"/>
    <property type="match status" value="2"/>
</dbReference>